<dbReference type="EMBL" id="QOIL01000003">
    <property type="protein sequence ID" value="RCG32405.1"/>
    <property type="molecule type" value="Genomic_DNA"/>
</dbReference>
<dbReference type="AlphaFoldDB" id="A0A367FS33"/>
<sequence length="484" mass="50153">MPLVTGLIPGEEATETLLYAHLCHPRPSANDNATGVAALLGIARVLASAGGDARSGAGARPRRGVRFVWGPEFTGMAAYLHDVAESVPMAAVNVDMAGEDQRLCGGPLIVERAPDHLPGFVSALAEHVVTLLPQAARSYTGAVACDTWAWRATPFVGASDHSLLADRSIGCPAVTLGHWPDRFNHSSADTLDKVDPEELRRIATVAGATIAVLSTATPADHPELEAIAIHWAAARLLECLPSGRAVPDIYEMSGREDGHDASGTERTAGREARLGEKNGARAGSALNARPLELLWHRTDVAVAAVGWIDELCGDRGGSASRRWVEDLAAHVATLLPGDHPRHRSPSSPPGERAGGGICVPRRTWAGPFNLRGLVEAASPGGREWIGGRLAEERARGYALMLALAHAVDGVRDREAVARYAGLATGLPVEDGFAGRFLDILVESGWAAETATAGEEKAGAAGRGVGGVTAGSAAGDGGTGAPADA</sequence>
<accession>A0A367FS33</accession>
<protein>
    <submittedName>
        <fullName evidence="3">DUF4910 domain-containing protein</fullName>
    </submittedName>
</protein>
<proteinExistence type="predicted"/>
<dbReference type="Pfam" id="PF04389">
    <property type="entry name" value="Peptidase_M28"/>
    <property type="match status" value="1"/>
</dbReference>
<evidence type="ECO:0000259" key="2">
    <source>
        <dbReference type="Pfam" id="PF04389"/>
    </source>
</evidence>
<evidence type="ECO:0000313" key="3">
    <source>
        <dbReference type="EMBL" id="RCG32405.1"/>
    </source>
</evidence>
<evidence type="ECO:0000256" key="1">
    <source>
        <dbReference type="SAM" id="MobiDB-lite"/>
    </source>
</evidence>
<reference evidence="3 4" key="1">
    <citation type="submission" date="2018-06" db="EMBL/GenBank/DDBJ databases">
        <title>Sphaerisporangium craniellae sp. nov., isolated from a marine sponge in the South China Sea.</title>
        <authorList>
            <person name="Li L."/>
        </authorList>
    </citation>
    <scope>NUCLEOTIDE SEQUENCE [LARGE SCALE GENOMIC DNA]</scope>
    <source>
        <strain evidence="3 4">CCTCC AA 208026</strain>
    </source>
</reference>
<organism evidence="3 4">
    <name type="scientific">Sphaerisporangium album</name>
    <dbReference type="NCBI Taxonomy" id="509200"/>
    <lineage>
        <taxon>Bacteria</taxon>
        <taxon>Bacillati</taxon>
        <taxon>Actinomycetota</taxon>
        <taxon>Actinomycetes</taxon>
        <taxon>Streptosporangiales</taxon>
        <taxon>Streptosporangiaceae</taxon>
        <taxon>Sphaerisporangium</taxon>
    </lineage>
</organism>
<feature type="region of interest" description="Disordered" evidence="1">
    <location>
        <begin position="253"/>
        <end position="281"/>
    </location>
</feature>
<dbReference type="SUPFAM" id="SSF53187">
    <property type="entry name" value="Zn-dependent exopeptidases"/>
    <property type="match status" value="1"/>
</dbReference>
<feature type="region of interest" description="Disordered" evidence="1">
    <location>
        <begin position="454"/>
        <end position="484"/>
    </location>
</feature>
<dbReference type="InterPro" id="IPR007484">
    <property type="entry name" value="Peptidase_M28"/>
</dbReference>
<dbReference type="Proteomes" id="UP000253094">
    <property type="component" value="Unassembled WGS sequence"/>
</dbReference>
<name>A0A367FS33_9ACTN</name>
<comment type="caution">
    <text evidence="3">The sequence shown here is derived from an EMBL/GenBank/DDBJ whole genome shotgun (WGS) entry which is preliminary data.</text>
</comment>
<feature type="compositionally biased region" description="Gly residues" evidence="1">
    <location>
        <begin position="460"/>
        <end position="484"/>
    </location>
</feature>
<feature type="compositionally biased region" description="Basic and acidic residues" evidence="1">
    <location>
        <begin position="253"/>
        <end position="279"/>
    </location>
</feature>
<feature type="region of interest" description="Disordered" evidence="1">
    <location>
        <begin position="335"/>
        <end position="357"/>
    </location>
</feature>
<feature type="domain" description="Peptidase M28" evidence="2">
    <location>
        <begin position="7"/>
        <end position="207"/>
    </location>
</feature>
<keyword evidence="4" id="KW-1185">Reference proteome</keyword>
<evidence type="ECO:0000313" key="4">
    <source>
        <dbReference type="Proteomes" id="UP000253094"/>
    </source>
</evidence>
<dbReference type="Gene3D" id="3.40.630.10">
    <property type="entry name" value="Zn peptidases"/>
    <property type="match status" value="1"/>
</dbReference>
<gene>
    <name evidence="3" type="ORF">DQ384_06230</name>
</gene>